<dbReference type="Proteomes" id="UP000314982">
    <property type="component" value="Unassembled WGS sequence"/>
</dbReference>
<feature type="domain" description="3-oxo-5-alpha-steroid 4-dehydrogenase C-terminal" evidence="7">
    <location>
        <begin position="69"/>
        <end position="200"/>
    </location>
</feature>
<dbReference type="PANTHER" id="PTHR10556:SF37">
    <property type="entry name" value="3-OXO-5-ALPHA-STEROID 4-DEHYDROGENASE 2"/>
    <property type="match status" value="1"/>
</dbReference>
<comment type="similarity">
    <text evidence="2">Belongs to the steroid 5-alpha reductase family.</text>
</comment>
<keyword evidence="5 6" id="KW-0472">Membrane</keyword>
<protein>
    <recommendedName>
        <fullName evidence="7">3-oxo-5-alpha-steroid 4-dehydrogenase C-terminal domain-containing protein</fullName>
    </recommendedName>
</protein>
<proteinExistence type="inferred from homology"/>
<evidence type="ECO:0000256" key="2">
    <source>
        <dbReference type="ARBA" id="ARBA00007742"/>
    </source>
</evidence>
<comment type="subcellular location">
    <subcellularLocation>
        <location evidence="1">Membrane</location>
        <topology evidence="1">Multi-pass membrane protein</topology>
    </subcellularLocation>
</comment>
<evidence type="ECO:0000256" key="6">
    <source>
        <dbReference type="SAM" id="Phobius"/>
    </source>
</evidence>
<dbReference type="GO" id="GO:0006694">
    <property type="term" value="P:steroid biosynthetic process"/>
    <property type="evidence" value="ECO:0007669"/>
    <property type="project" value="TreeGrafter"/>
</dbReference>
<dbReference type="InterPro" id="IPR039357">
    <property type="entry name" value="SRD5A/TECR"/>
</dbReference>
<evidence type="ECO:0000256" key="4">
    <source>
        <dbReference type="ARBA" id="ARBA00022989"/>
    </source>
</evidence>
<dbReference type="PROSITE" id="PS50244">
    <property type="entry name" value="S5A_REDUCTASE"/>
    <property type="match status" value="1"/>
</dbReference>
<reference evidence="8" key="3">
    <citation type="submission" date="2025-09" db="UniProtKB">
        <authorList>
            <consortium name="Ensembl"/>
        </authorList>
    </citation>
    <scope>IDENTIFICATION</scope>
</reference>
<evidence type="ECO:0000313" key="8">
    <source>
        <dbReference type="Ensembl" id="ENSHHUP00000034385.1"/>
    </source>
</evidence>
<keyword evidence="3 6" id="KW-0812">Transmembrane</keyword>
<evidence type="ECO:0000256" key="3">
    <source>
        <dbReference type="ARBA" id="ARBA00022692"/>
    </source>
</evidence>
<dbReference type="Pfam" id="PF02544">
    <property type="entry name" value="Steroid_dh"/>
    <property type="match status" value="1"/>
</dbReference>
<dbReference type="Ensembl" id="ENSHHUT00000035766.1">
    <property type="protein sequence ID" value="ENSHHUP00000034385.1"/>
    <property type="gene ID" value="ENSHHUG00000021663.1"/>
</dbReference>
<reference evidence="8" key="2">
    <citation type="submission" date="2025-08" db="UniProtKB">
        <authorList>
            <consortium name="Ensembl"/>
        </authorList>
    </citation>
    <scope>IDENTIFICATION</scope>
</reference>
<dbReference type="InterPro" id="IPR001104">
    <property type="entry name" value="3-oxo-5_a-steroid_4-DH_C"/>
</dbReference>
<name>A0A4W5MAM3_9TELE</name>
<evidence type="ECO:0000256" key="1">
    <source>
        <dbReference type="ARBA" id="ARBA00004141"/>
    </source>
</evidence>
<dbReference type="GO" id="GO:0003865">
    <property type="term" value="F:3-oxo-5-alpha-steroid 4-dehydrogenase activity"/>
    <property type="evidence" value="ECO:0007669"/>
    <property type="project" value="TreeGrafter"/>
</dbReference>
<organism evidence="8 9">
    <name type="scientific">Hucho hucho</name>
    <name type="common">huchen</name>
    <dbReference type="NCBI Taxonomy" id="62062"/>
    <lineage>
        <taxon>Eukaryota</taxon>
        <taxon>Metazoa</taxon>
        <taxon>Chordata</taxon>
        <taxon>Craniata</taxon>
        <taxon>Vertebrata</taxon>
        <taxon>Euteleostomi</taxon>
        <taxon>Actinopterygii</taxon>
        <taxon>Neopterygii</taxon>
        <taxon>Teleostei</taxon>
        <taxon>Protacanthopterygii</taxon>
        <taxon>Salmoniformes</taxon>
        <taxon>Salmonidae</taxon>
        <taxon>Salmoninae</taxon>
        <taxon>Hucho</taxon>
    </lineage>
</organism>
<dbReference type="GO" id="GO:0016020">
    <property type="term" value="C:membrane"/>
    <property type="evidence" value="ECO:0007669"/>
    <property type="project" value="UniProtKB-SubCell"/>
</dbReference>
<feature type="transmembrane region" description="Helical" evidence="6">
    <location>
        <begin position="108"/>
        <end position="131"/>
    </location>
</feature>
<feature type="transmembrane region" description="Helical" evidence="6">
    <location>
        <begin position="29"/>
        <end position="50"/>
    </location>
</feature>
<reference evidence="9" key="1">
    <citation type="submission" date="2018-06" db="EMBL/GenBank/DDBJ databases">
        <title>Genome assembly of Danube salmon.</title>
        <authorList>
            <person name="Macqueen D.J."/>
            <person name="Gundappa M.K."/>
        </authorList>
    </citation>
    <scope>NUCLEOTIDE SEQUENCE [LARGE SCALE GENOMIC DNA]</scope>
</reference>
<dbReference type="GeneTree" id="ENSGT00950000182886"/>
<accession>A0A4W5MAM3</accession>
<evidence type="ECO:0000313" key="9">
    <source>
        <dbReference type="Proteomes" id="UP000314982"/>
    </source>
</evidence>
<keyword evidence="9" id="KW-1185">Reference proteome</keyword>
<dbReference type="AlphaFoldDB" id="A0A4W5MAM3"/>
<feature type="transmembrane region" description="Helical" evidence="6">
    <location>
        <begin position="165"/>
        <end position="189"/>
    </location>
</feature>
<evidence type="ECO:0000256" key="5">
    <source>
        <dbReference type="ARBA" id="ARBA00023136"/>
    </source>
</evidence>
<sequence>VVPNLSFSVVSTLSLSVVPNLSLSVVPNLPFSVVPTLSFSCSSYPVTYLFFPSHAARTFVYSMLMRGRPFPLHVMLEAGVFCSLNGFAQSHYLVHCAHYHPTWTSDTLFILPGSTLFLLGMAINVHSDYLLRNLRQPGEVVYKIPKGGLFHYVSGANYFGEIVEWMGYAIATWSLTTFSFAFCSLCFIGRRAFHHHRYMRHISSRKTSKWITP</sequence>
<dbReference type="PANTHER" id="PTHR10556">
    <property type="entry name" value="3-OXO-5-ALPHA-STEROID 4-DEHYDROGENASE"/>
    <property type="match status" value="1"/>
</dbReference>
<evidence type="ECO:0000259" key="7">
    <source>
        <dbReference type="Pfam" id="PF02544"/>
    </source>
</evidence>
<keyword evidence="4 6" id="KW-1133">Transmembrane helix</keyword>